<keyword evidence="2" id="KW-0472">Membrane</keyword>
<keyword evidence="2" id="KW-0812">Transmembrane</keyword>
<evidence type="ECO:0000256" key="1">
    <source>
        <dbReference type="SAM" id="MobiDB-lite"/>
    </source>
</evidence>
<protein>
    <submittedName>
        <fullName evidence="3">Uncharacterized protein</fullName>
    </submittedName>
</protein>
<gene>
    <name evidence="3" type="ORF">EJ04DRAFT_28353</name>
</gene>
<proteinExistence type="predicted"/>
<comment type="caution">
    <text evidence="3">The sequence shown here is derived from an EMBL/GenBank/DDBJ whole genome shotgun (WGS) entry which is preliminary data.</text>
</comment>
<feature type="region of interest" description="Disordered" evidence="1">
    <location>
        <begin position="127"/>
        <end position="150"/>
    </location>
</feature>
<name>A0A9P4QU04_9PLEO</name>
<keyword evidence="4" id="KW-1185">Reference proteome</keyword>
<organism evidence="3 4">
    <name type="scientific">Polyplosphaeria fusca</name>
    <dbReference type="NCBI Taxonomy" id="682080"/>
    <lineage>
        <taxon>Eukaryota</taxon>
        <taxon>Fungi</taxon>
        <taxon>Dikarya</taxon>
        <taxon>Ascomycota</taxon>
        <taxon>Pezizomycotina</taxon>
        <taxon>Dothideomycetes</taxon>
        <taxon>Pleosporomycetidae</taxon>
        <taxon>Pleosporales</taxon>
        <taxon>Tetraplosphaeriaceae</taxon>
        <taxon>Polyplosphaeria</taxon>
    </lineage>
</organism>
<dbReference type="AlphaFoldDB" id="A0A9P4QU04"/>
<accession>A0A9P4QU04</accession>
<evidence type="ECO:0000313" key="3">
    <source>
        <dbReference type="EMBL" id="KAF2730926.1"/>
    </source>
</evidence>
<dbReference type="EMBL" id="ML996206">
    <property type="protein sequence ID" value="KAF2730926.1"/>
    <property type="molecule type" value="Genomic_DNA"/>
</dbReference>
<keyword evidence="2" id="KW-1133">Transmembrane helix</keyword>
<feature type="region of interest" description="Disordered" evidence="1">
    <location>
        <begin position="51"/>
        <end position="88"/>
    </location>
</feature>
<feature type="compositionally biased region" description="Basic and acidic residues" evidence="1">
    <location>
        <begin position="140"/>
        <end position="150"/>
    </location>
</feature>
<dbReference type="Proteomes" id="UP000799444">
    <property type="component" value="Unassembled WGS sequence"/>
</dbReference>
<evidence type="ECO:0000256" key="2">
    <source>
        <dbReference type="SAM" id="Phobius"/>
    </source>
</evidence>
<evidence type="ECO:0000313" key="4">
    <source>
        <dbReference type="Proteomes" id="UP000799444"/>
    </source>
</evidence>
<reference evidence="3" key="1">
    <citation type="journal article" date="2020" name="Stud. Mycol.">
        <title>101 Dothideomycetes genomes: a test case for predicting lifestyles and emergence of pathogens.</title>
        <authorList>
            <person name="Haridas S."/>
            <person name="Albert R."/>
            <person name="Binder M."/>
            <person name="Bloem J."/>
            <person name="Labutti K."/>
            <person name="Salamov A."/>
            <person name="Andreopoulos B."/>
            <person name="Baker S."/>
            <person name="Barry K."/>
            <person name="Bills G."/>
            <person name="Bluhm B."/>
            <person name="Cannon C."/>
            <person name="Castanera R."/>
            <person name="Culley D."/>
            <person name="Daum C."/>
            <person name="Ezra D."/>
            <person name="Gonzalez J."/>
            <person name="Henrissat B."/>
            <person name="Kuo A."/>
            <person name="Liang C."/>
            <person name="Lipzen A."/>
            <person name="Lutzoni F."/>
            <person name="Magnuson J."/>
            <person name="Mondo S."/>
            <person name="Nolan M."/>
            <person name="Ohm R."/>
            <person name="Pangilinan J."/>
            <person name="Park H.-J."/>
            <person name="Ramirez L."/>
            <person name="Alfaro M."/>
            <person name="Sun H."/>
            <person name="Tritt A."/>
            <person name="Yoshinaga Y."/>
            <person name="Zwiers L.-H."/>
            <person name="Turgeon B."/>
            <person name="Goodwin S."/>
            <person name="Spatafora J."/>
            <person name="Crous P."/>
            <person name="Grigoriev I."/>
        </authorList>
    </citation>
    <scope>NUCLEOTIDE SEQUENCE</scope>
    <source>
        <strain evidence="3">CBS 125425</strain>
    </source>
</reference>
<sequence>MKLSMVSVRKRTLIMWTSIVELNVGLICLCLPVVSVPILNRITKLGHSLSSWLSERRSRRSRRSNEDSGSSNHDESTPALPSVPGGALTGLRSLFRNFDRSRNDDSTQEVTGVGSFSDVESADVSYHAQIKGIQGSRPTIRTEDESRERQ</sequence>
<dbReference type="OrthoDB" id="5144281at2759"/>
<feature type="transmembrane region" description="Helical" evidence="2">
    <location>
        <begin position="12"/>
        <end position="34"/>
    </location>
</feature>